<comment type="similarity">
    <text evidence="5">Belongs to the 2-oxoadipate dioxygenase/decarboxylase family.</text>
</comment>
<dbReference type="Gene3D" id="3.10.180.50">
    <property type="match status" value="1"/>
</dbReference>
<dbReference type="Pfam" id="PF07063">
    <property type="entry name" value="HGLS"/>
    <property type="match status" value="1"/>
</dbReference>
<dbReference type="InterPro" id="IPR009770">
    <property type="entry name" value="HGLS"/>
</dbReference>
<dbReference type="Proteomes" id="UP000295375">
    <property type="component" value="Unassembled WGS sequence"/>
</dbReference>
<evidence type="ECO:0000256" key="3">
    <source>
        <dbReference type="ARBA" id="ARBA00023002"/>
    </source>
</evidence>
<reference evidence="8 9" key="1">
    <citation type="submission" date="2019-03" db="EMBL/GenBank/DDBJ databases">
        <title>Genomic Encyclopedia of Type Strains, Phase IV (KMG-IV): sequencing the most valuable type-strain genomes for metagenomic binning, comparative biology and taxonomic classification.</title>
        <authorList>
            <person name="Goeker M."/>
        </authorList>
    </citation>
    <scope>NUCLEOTIDE SEQUENCE [LARGE SCALE GENOMIC DNA]</scope>
    <source>
        <strain evidence="8 9">DSM 103792</strain>
    </source>
</reference>
<evidence type="ECO:0000256" key="1">
    <source>
        <dbReference type="ARBA" id="ARBA00001954"/>
    </source>
</evidence>
<evidence type="ECO:0000313" key="9">
    <source>
        <dbReference type="Proteomes" id="UP000295375"/>
    </source>
</evidence>
<name>A0A4R6UUF3_9GAMM</name>
<keyword evidence="3" id="KW-0560">Oxidoreductase</keyword>
<keyword evidence="9" id="KW-1185">Reference proteome</keyword>
<evidence type="ECO:0000256" key="4">
    <source>
        <dbReference type="ARBA" id="ARBA00023004"/>
    </source>
</evidence>
<accession>A0A4R6UUF3</accession>
<evidence type="ECO:0000256" key="5">
    <source>
        <dbReference type="ARBA" id="ARBA00035013"/>
    </source>
</evidence>
<dbReference type="GO" id="GO:0051213">
    <property type="term" value="F:dioxygenase activity"/>
    <property type="evidence" value="ECO:0007669"/>
    <property type="project" value="UniProtKB-KW"/>
</dbReference>
<evidence type="ECO:0000256" key="7">
    <source>
        <dbReference type="ARBA" id="ARBA00035045"/>
    </source>
</evidence>
<organism evidence="8 9">
    <name type="scientific">Permianibacter aggregans</name>
    <dbReference type="NCBI Taxonomy" id="1510150"/>
    <lineage>
        <taxon>Bacteria</taxon>
        <taxon>Pseudomonadati</taxon>
        <taxon>Pseudomonadota</taxon>
        <taxon>Gammaproteobacteria</taxon>
        <taxon>Pseudomonadales</taxon>
        <taxon>Pseudomonadaceae</taxon>
        <taxon>Permianibacter</taxon>
    </lineage>
</organism>
<gene>
    <name evidence="8" type="ORF">EV696_104107</name>
</gene>
<dbReference type="AlphaFoldDB" id="A0A4R6UUF3"/>
<dbReference type="RefSeq" id="WP_133588958.1">
    <property type="nucleotide sequence ID" value="NZ_CP037953.1"/>
</dbReference>
<dbReference type="SMART" id="SM01150">
    <property type="entry name" value="DUF1338"/>
    <property type="match status" value="1"/>
</dbReference>
<sequence>MSSNVLKLVASVLGAKRADWLFETMDVDAALLHDSKQVSRAEIAQAMNMVLFSDLLDRVPEGAAYVNDARNIGRKIVFDHGALRTVVSEAGALPSGHLAFDRILKPLGFVVAGEYPLPRLKMLGRAYAHEDFAETISQFFVSELFVAEFSEDFQRVANNLMATAKDPLTSLSKQLLNELAETKELAFEAAELLLPNLVECFGVHHDMVSRADYDLLLNESAEMAWISTEGSAYNHVTDRVQDVFALSDEQRAAGRSIKDKVEVSANGRVRQTAYKAAMVERPMRDEGNAVVMHTVPGSFYEFITRDRFVDDNGVERLDLTFDSSNATGIFKMTDAGKKAA</sequence>
<protein>
    <recommendedName>
        <fullName evidence="6">2-oxoadipate dioxygenase/decarboxylase</fullName>
        <ecNumber evidence="6">1.13.11.93</ecNumber>
    </recommendedName>
    <alternativeName>
        <fullName evidence="7">2-hydroxyglutarate synthase</fullName>
    </alternativeName>
</protein>
<dbReference type="OrthoDB" id="506370at2"/>
<dbReference type="EC" id="1.13.11.93" evidence="6"/>
<evidence type="ECO:0000256" key="6">
    <source>
        <dbReference type="ARBA" id="ARBA00035023"/>
    </source>
</evidence>
<comment type="cofactor">
    <cofactor evidence="1">
        <name>Fe(2+)</name>
        <dbReference type="ChEBI" id="CHEBI:29033"/>
    </cofactor>
</comment>
<keyword evidence="4" id="KW-0408">Iron</keyword>
<proteinExistence type="inferred from homology"/>
<keyword evidence="2" id="KW-0223">Dioxygenase</keyword>
<evidence type="ECO:0000256" key="2">
    <source>
        <dbReference type="ARBA" id="ARBA00022964"/>
    </source>
</evidence>
<comment type="caution">
    <text evidence="8">The sequence shown here is derived from an EMBL/GenBank/DDBJ whole genome shotgun (WGS) entry which is preliminary data.</text>
</comment>
<evidence type="ECO:0000313" key="8">
    <source>
        <dbReference type="EMBL" id="TDQ49403.1"/>
    </source>
</evidence>
<dbReference type="EMBL" id="SNYM01000004">
    <property type="protein sequence ID" value="TDQ49403.1"/>
    <property type="molecule type" value="Genomic_DNA"/>
</dbReference>